<dbReference type="EC" id="4.1.2.13" evidence="3"/>
<evidence type="ECO:0000256" key="3">
    <source>
        <dbReference type="ARBA" id="ARBA00013068"/>
    </source>
</evidence>
<gene>
    <name evidence="7" type="ORF">ACFSX3_30855</name>
</gene>
<dbReference type="EMBL" id="JBHUKY010000096">
    <property type="protein sequence ID" value="MFD2414252.1"/>
    <property type="molecule type" value="Genomic_DNA"/>
</dbReference>
<dbReference type="Gene3D" id="3.20.20.70">
    <property type="entry name" value="Aldolase class I"/>
    <property type="match status" value="1"/>
</dbReference>
<dbReference type="InterPro" id="IPR000741">
    <property type="entry name" value="FBA_I"/>
</dbReference>
<dbReference type="Pfam" id="PF00274">
    <property type="entry name" value="Glycolytic"/>
    <property type="match status" value="1"/>
</dbReference>
<dbReference type="Proteomes" id="UP001597448">
    <property type="component" value="Unassembled WGS sequence"/>
</dbReference>
<accession>A0ABW5FJC0</accession>
<evidence type="ECO:0000256" key="5">
    <source>
        <dbReference type="ARBA" id="ARBA00023239"/>
    </source>
</evidence>
<evidence type="ECO:0000256" key="2">
    <source>
        <dbReference type="ARBA" id="ARBA00010387"/>
    </source>
</evidence>
<dbReference type="RefSeq" id="WP_209994267.1">
    <property type="nucleotide sequence ID" value="NZ_JBHSVQ010000001.1"/>
</dbReference>
<dbReference type="InterPro" id="IPR013785">
    <property type="entry name" value="Aldolase_TIM"/>
</dbReference>
<organism evidence="7 8">
    <name type="scientific">Paenibacillus rhizoplanae</name>
    <dbReference type="NCBI Taxonomy" id="1917181"/>
    <lineage>
        <taxon>Bacteria</taxon>
        <taxon>Bacillati</taxon>
        <taxon>Bacillota</taxon>
        <taxon>Bacilli</taxon>
        <taxon>Bacillales</taxon>
        <taxon>Paenibacillaceae</taxon>
        <taxon>Paenibacillus</taxon>
    </lineage>
</organism>
<evidence type="ECO:0000256" key="6">
    <source>
        <dbReference type="ARBA" id="ARBA00029799"/>
    </source>
</evidence>
<protein>
    <recommendedName>
        <fullName evidence="3">fructose-bisphosphate aldolase</fullName>
        <ecNumber evidence="3">4.1.2.13</ecNumber>
    </recommendedName>
    <alternativeName>
        <fullName evidence="6">Fructose-bisphosphate aldolase class I</fullName>
    </alternativeName>
</protein>
<proteinExistence type="inferred from homology"/>
<dbReference type="PANTHER" id="PTHR11627">
    <property type="entry name" value="FRUCTOSE-BISPHOSPHATE ALDOLASE"/>
    <property type="match status" value="1"/>
</dbReference>
<comment type="pathway">
    <text evidence="1">Carbohydrate degradation; glycolysis; D-glyceraldehyde 3-phosphate and glycerone phosphate from D-glucose: step 4/4.</text>
</comment>
<reference evidence="8" key="1">
    <citation type="journal article" date="2019" name="Int. J. Syst. Evol. Microbiol.">
        <title>The Global Catalogue of Microorganisms (GCM) 10K type strain sequencing project: providing services to taxonomists for standard genome sequencing and annotation.</title>
        <authorList>
            <consortium name="The Broad Institute Genomics Platform"/>
            <consortium name="The Broad Institute Genome Sequencing Center for Infectious Disease"/>
            <person name="Wu L."/>
            <person name="Ma J."/>
        </authorList>
    </citation>
    <scope>NUCLEOTIDE SEQUENCE [LARGE SCALE GENOMIC DNA]</scope>
    <source>
        <strain evidence="8">CCM 8725</strain>
    </source>
</reference>
<keyword evidence="5" id="KW-0456">Lyase</keyword>
<comment type="caution">
    <text evidence="7">The sequence shown here is derived from an EMBL/GenBank/DDBJ whole genome shotgun (WGS) entry which is preliminary data.</text>
</comment>
<evidence type="ECO:0000256" key="4">
    <source>
        <dbReference type="ARBA" id="ARBA00023152"/>
    </source>
</evidence>
<sequence length="295" mass="32591">MNTEQLDRIHTGQGFIAALDQSGGSTPKALLQYGIKEDRYSGDEEMYTMVHSMRTRIIQSPAFTSEHILGAILFENTMDRLIDGQYTADYLWEQKGVVPFLKIDQGLAAPQQGVQLMKPIPALDDLLKRAVSKHIFGTKMRSVIHEANPEGIRQVVQQQFELARQIAAFGLVPIIEPEVDILSKDKQKSEQLLKGELAARLSELADGVKVMLKLSIPTEDNLYSELAADPHVVRIVALSGGYTQAEANEKLARQHGVIASFSRALSQGLSDQQTEEEFGRTLAASIQAIYEASIT</sequence>
<name>A0ABW5FJC0_9BACL</name>
<evidence type="ECO:0000313" key="7">
    <source>
        <dbReference type="EMBL" id="MFD2414252.1"/>
    </source>
</evidence>
<evidence type="ECO:0000256" key="1">
    <source>
        <dbReference type="ARBA" id="ARBA00004714"/>
    </source>
</evidence>
<keyword evidence="8" id="KW-1185">Reference proteome</keyword>
<keyword evidence="4" id="KW-0324">Glycolysis</keyword>
<evidence type="ECO:0000313" key="8">
    <source>
        <dbReference type="Proteomes" id="UP001597448"/>
    </source>
</evidence>
<dbReference type="SUPFAM" id="SSF51569">
    <property type="entry name" value="Aldolase"/>
    <property type="match status" value="1"/>
</dbReference>
<dbReference type="NCBIfam" id="NF003784">
    <property type="entry name" value="PRK05377.1"/>
    <property type="match status" value="1"/>
</dbReference>
<comment type="similarity">
    <text evidence="2">Belongs to the class I fructose-bisphosphate aldolase family.</text>
</comment>